<comment type="function">
    <text evidence="7">Involved in the lipid remodeling steps of GPI-anchor maturation.</text>
</comment>
<name>A0AAX6HET9_IRIPA</name>
<dbReference type="AlphaFoldDB" id="A0AAX6HET9"/>
<evidence type="ECO:0000313" key="8">
    <source>
        <dbReference type="EMBL" id="KAJ6839034.1"/>
    </source>
</evidence>
<dbReference type="GO" id="GO:0000139">
    <property type="term" value="C:Golgi membrane"/>
    <property type="evidence" value="ECO:0007669"/>
    <property type="project" value="UniProtKB-SubCell"/>
</dbReference>
<reference evidence="8" key="2">
    <citation type="submission" date="2023-04" db="EMBL/GenBank/DDBJ databases">
        <authorList>
            <person name="Bruccoleri R.E."/>
            <person name="Oakeley E.J."/>
            <person name="Faust A.-M."/>
            <person name="Dessus-Babus S."/>
            <person name="Altorfer M."/>
            <person name="Burckhardt D."/>
            <person name="Oertli M."/>
            <person name="Naumann U."/>
            <person name="Petersen F."/>
            <person name="Wong J."/>
        </authorList>
    </citation>
    <scope>NUCLEOTIDE SEQUENCE</scope>
    <source>
        <strain evidence="8">GSM-AAB239-AS_SAM_17_03QT</strain>
        <tissue evidence="8">Leaf</tissue>
    </source>
</reference>
<sequence length="343" mass="39919">MRTTGWLSLLVLLGFLAASLDASAGDADPLYRACVAQCEETGSIGDISMRHCQFSDSDVPINSSWYMQEPIYLQWKQLNCRSDCRYHCMMQRENEREKLGLKPVKYHGKWPFKRASVFQEPASAIFSAVNLLAHFIGWLSFFLLVSYKLPLRPQSKRTYYEFTGLWHIYGLLSMNAWFWSAIFHTRDFDLTEKLDYSSAVALLGYSFILSLLRTFNVKDEASRVMFSAPILAFVTTHILYLNFYELDYGWNMMVCVTMGVGQLLVWAIWAGVTHHPSRFKLWTVVFGMALSMLLEVYDFPPHYGYFDAHSLWHLATIPLTWLWWSFIKSDAEFRTQVLMRKVK</sequence>
<dbReference type="EMBL" id="JANAVB010010199">
    <property type="protein sequence ID" value="KAJ6839034.1"/>
    <property type="molecule type" value="Genomic_DNA"/>
</dbReference>
<keyword evidence="4 7" id="KW-0732">Signal</keyword>
<evidence type="ECO:0000256" key="2">
    <source>
        <dbReference type="ARBA" id="ARBA00022502"/>
    </source>
</evidence>
<keyword evidence="2 7" id="KW-0337">GPI-anchor biosynthesis</keyword>
<evidence type="ECO:0000313" key="9">
    <source>
        <dbReference type="Proteomes" id="UP001140949"/>
    </source>
</evidence>
<feature type="transmembrane region" description="Helical" evidence="7">
    <location>
        <begin position="224"/>
        <end position="244"/>
    </location>
</feature>
<organism evidence="8 9">
    <name type="scientific">Iris pallida</name>
    <name type="common">Sweet iris</name>
    <dbReference type="NCBI Taxonomy" id="29817"/>
    <lineage>
        <taxon>Eukaryota</taxon>
        <taxon>Viridiplantae</taxon>
        <taxon>Streptophyta</taxon>
        <taxon>Embryophyta</taxon>
        <taxon>Tracheophyta</taxon>
        <taxon>Spermatophyta</taxon>
        <taxon>Magnoliopsida</taxon>
        <taxon>Liliopsida</taxon>
        <taxon>Asparagales</taxon>
        <taxon>Iridaceae</taxon>
        <taxon>Iridoideae</taxon>
        <taxon>Irideae</taxon>
        <taxon>Iris</taxon>
    </lineage>
</organism>
<dbReference type="PANTHER" id="PTHR13148">
    <property type="entry name" value="PER1-RELATED"/>
    <property type="match status" value="1"/>
</dbReference>
<evidence type="ECO:0000256" key="4">
    <source>
        <dbReference type="ARBA" id="ARBA00022729"/>
    </source>
</evidence>
<dbReference type="InterPro" id="IPR007217">
    <property type="entry name" value="Per1-like"/>
</dbReference>
<reference evidence="8" key="1">
    <citation type="journal article" date="2023" name="GigaByte">
        <title>Genome assembly of the bearded iris, Iris pallida Lam.</title>
        <authorList>
            <person name="Bruccoleri R.E."/>
            <person name="Oakeley E.J."/>
            <person name="Faust A.M.E."/>
            <person name="Altorfer M."/>
            <person name="Dessus-Babus S."/>
            <person name="Burckhardt D."/>
            <person name="Oertli M."/>
            <person name="Naumann U."/>
            <person name="Petersen F."/>
            <person name="Wong J."/>
        </authorList>
    </citation>
    <scope>NUCLEOTIDE SEQUENCE</scope>
    <source>
        <strain evidence="8">GSM-AAB239-AS_SAM_17_03QT</strain>
    </source>
</reference>
<feature type="transmembrane region" description="Helical" evidence="7">
    <location>
        <begin position="159"/>
        <end position="182"/>
    </location>
</feature>
<feature type="chain" id="PRO_5043094117" description="Post-GPI attachment to proteins factor 3" evidence="7">
    <location>
        <begin position="23"/>
        <end position="343"/>
    </location>
</feature>
<keyword evidence="7" id="KW-0333">Golgi apparatus</keyword>
<evidence type="ECO:0000256" key="3">
    <source>
        <dbReference type="ARBA" id="ARBA00022692"/>
    </source>
</evidence>
<dbReference type="GO" id="GO:0016788">
    <property type="term" value="F:hydrolase activity, acting on ester bonds"/>
    <property type="evidence" value="ECO:0007669"/>
    <property type="project" value="TreeGrafter"/>
</dbReference>
<evidence type="ECO:0000256" key="7">
    <source>
        <dbReference type="RuleBase" id="RU365066"/>
    </source>
</evidence>
<comment type="subcellular location">
    <subcellularLocation>
        <location evidence="1">Endomembrane system</location>
        <topology evidence="1">Multi-pass membrane protein</topology>
    </subcellularLocation>
    <subcellularLocation>
        <location evidence="7">Golgi apparatus membrane</location>
        <topology evidence="7">Multi-pass membrane protein</topology>
    </subcellularLocation>
</comment>
<comment type="caution">
    <text evidence="8">The sequence shown here is derived from an EMBL/GenBank/DDBJ whole genome shotgun (WGS) entry which is preliminary data.</text>
</comment>
<comment type="similarity">
    <text evidence="7">Belongs to the PGAP3 family.</text>
</comment>
<accession>A0AAX6HET9</accession>
<dbReference type="GO" id="GO:0005789">
    <property type="term" value="C:endoplasmic reticulum membrane"/>
    <property type="evidence" value="ECO:0007669"/>
    <property type="project" value="TreeGrafter"/>
</dbReference>
<feature type="transmembrane region" description="Helical" evidence="7">
    <location>
        <begin position="250"/>
        <end position="272"/>
    </location>
</feature>
<gene>
    <name evidence="8" type="ORF">M6B38_316175</name>
</gene>
<keyword evidence="3 7" id="KW-0812">Transmembrane</keyword>
<evidence type="ECO:0000256" key="1">
    <source>
        <dbReference type="ARBA" id="ARBA00004127"/>
    </source>
</evidence>
<dbReference type="Proteomes" id="UP001140949">
    <property type="component" value="Unassembled WGS sequence"/>
</dbReference>
<evidence type="ECO:0000256" key="6">
    <source>
        <dbReference type="ARBA" id="ARBA00023136"/>
    </source>
</evidence>
<evidence type="ECO:0000256" key="5">
    <source>
        <dbReference type="ARBA" id="ARBA00022989"/>
    </source>
</evidence>
<feature type="transmembrane region" description="Helical" evidence="7">
    <location>
        <begin position="194"/>
        <end position="212"/>
    </location>
</feature>
<feature type="transmembrane region" description="Helical" evidence="7">
    <location>
        <begin position="309"/>
        <end position="327"/>
    </location>
</feature>
<dbReference type="GO" id="GO:0006506">
    <property type="term" value="P:GPI anchor biosynthetic process"/>
    <property type="evidence" value="ECO:0007669"/>
    <property type="project" value="UniProtKB-KW"/>
</dbReference>
<feature type="transmembrane region" description="Helical" evidence="7">
    <location>
        <begin position="279"/>
        <end position="297"/>
    </location>
</feature>
<dbReference type="PANTHER" id="PTHR13148:SF0">
    <property type="entry name" value="POST-GPI ATTACHMENT TO PROTEINS FACTOR 3"/>
    <property type="match status" value="1"/>
</dbReference>
<dbReference type="Pfam" id="PF04080">
    <property type="entry name" value="Per1"/>
    <property type="match status" value="1"/>
</dbReference>
<keyword evidence="9" id="KW-1185">Reference proteome</keyword>
<feature type="signal peptide" evidence="7">
    <location>
        <begin position="1"/>
        <end position="22"/>
    </location>
</feature>
<proteinExistence type="inferred from homology"/>
<keyword evidence="6 7" id="KW-0472">Membrane</keyword>
<keyword evidence="5 7" id="KW-1133">Transmembrane helix</keyword>
<protein>
    <recommendedName>
        <fullName evidence="7">Post-GPI attachment to proteins factor 3</fullName>
    </recommendedName>
</protein>
<feature type="transmembrane region" description="Helical" evidence="7">
    <location>
        <begin position="124"/>
        <end position="147"/>
    </location>
</feature>